<dbReference type="InterPro" id="IPR035965">
    <property type="entry name" value="PAS-like_dom_sf"/>
</dbReference>
<dbReference type="Gene3D" id="1.10.287.130">
    <property type="match status" value="1"/>
</dbReference>
<keyword evidence="5" id="KW-0808">Transferase</keyword>
<dbReference type="GO" id="GO:0016020">
    <property type="term" value="C:membrane"/>
    <property type="evidence" value="ECO:0007669"/>
    <property type="project" value="UniProtKB-SubCell"/>
</dbReference>
<evidence type="ECO:0000256" key="10">
    <source>
        <dbReference type="ARBA" id="ARBA00022989"/>
    </source>
</evidence>
<dbReference type="InterPro" id="IPR036890">
    <property type="entry name" value="HATPase_C_sf"/>
</dbReference>
<evidence type="ECO:0000256" key="13">
    <source>
        <dbReference type="SAM" id="Phobius"/>
    </source>
</evidence>
<evidence type="ECO:0000256" key="8">
    <source>
        <dbReference type="ARBA" id="ARBA00022777"/>
    </source>
</evidence>
<evidence type="ECO:0000259" key="14">
    <source>
        <dbReference type="PROSITE" id="PS50109"/>
    </source>
</evidence>
<comment type="subcellular location">
    <subcellularLocation>
        <location evidence="2">Membrane</location>
        <topology evidence="2">Multi-pass membrane protein</topology>
    </subcellularLocation>
</comment>
<dbReference type="PROSITE" id="PS50109">
    <property type="entry name" value="HIS_KIN"/>
    <property type="match status" value="1"/>
</dbReference>
<dbReference type="SMART" id="SM00387">
    <property type="entry name" value="HATPase_c"/>
    <property type="match status" value="1"/>
</dbReference>
<dbReference type="SMART" id="SM00388">
    <property type="entry name" value="HisKA"/>
    <property type="match status" value="1"/>
</dbReference>
<dbReference type="CDD" id="cd00075">
    <property type="entry name" value="HATPase"/>
    <property type="match status" value="1"/>
</dbReference>
<dbReference type="GO" id="GO:0004673">
    <property type="term" value="F:protein histidine kinase activity"/>
    <property type="evidence" value="ECO:0007669"/>
    <property type="project" value="UniProtKB-EC"/>
</dbReference>
<dbReference type="PANTHER" id="PTHR42878">
    <property type="entry name" value="TWO-COMPONENT HISTIDINE KINASE"/>
    <property type="match status" value="1"/>
</dbReference>
<keyword evidence="11" id="KW-0902">Two-component regulatory system</keyword>
<dbReference type="SUPFAM" id="SSF55785">
    <property type="entry name" value="PYP-like sensor domain (PAS domain)"/>
    <property type="match status" value="4"/>
</dbReference>
<keyword evidence="17" id="KW-1185">Reference proteome</keyword>
<evidence type="ECO:0000313" key="16">
    <source>
        <dbReference type="EMBL" id="MCQ1538096.1"/>
    </source>
</evidence>
<dbReference type="InterPro" id="IPR004358">
    <property type="entry name" value="Sig_transdc_His_kin-like_C"/>
</dbReference>
<dbReference type="InterPro" id="IPR005467">
    <property type="entry name" value="His_kinase_dom"/>
</dbReference>
<proteinExistence type="predicted"/>
<keyword evidence="8" id="KW-0418">Kinase</keyword>
<evidence type="ECO:0000256" key="5">
    <source>
        <dbReference type="ARBA" id="ARBA00022679"/>
    </source>
</evidence>
<dbReference type="CDD" id="cd00082">
    <property type="entry name" value="HisKA"/>
    <property type="match status" value="1"/>
</dbReference>
<dbReference type="PROSITE" id="PS50112">
    <property type="entry name" value="PAS"/>
    <property type="match status" value="2"/>
</dbReference>
<dbReference type="Pfam" id="PF02518">
    <property type="entry name" value="HATPase_c"/>
    <property type="match status" value="1"/>
</dbReference>
<evidence type="ECO:0000256" key="9">
    <source>
        <dbReference type="ARBA" id="ARBA00022840"/>
    </source>
</evidence>
<dbReference type="SUPFAM" id="SSF47384">
    <property type="entry name" value="Homodimeric domain of signal transducing histidine kinase"/>
    <property type="match status" value="1"/>
</dbReference>
<dbReference type="Gene3D" id="3.30.565.10">
    <property type="entry name" value="Histidine kinase-like ATPase, C-terminal domain"/>
    <property type="match status" value="1"/>
</dbReference>
<dbReference type="CDD" id="cd00130">
    <property type="entry name" value="PAS"/>
    <property type="match status" value="3"/>
</dbReference>
<comment type="catalytic activity">
    <reaction evidence="1">
        <text>ATP + protein L-histidine = ADP + protein N-phospho-L-histidine.</text>
        <dbReference type="EC" id="2.7.13.3"/>
    </reaction>
</comment>
<feature type="transmembrane region" description="Helical" evidence="13">
    <location>
        <begin position="33"/>
        <end position="50"/>
    </location>
</feature>
<reference evidence="16 17" key="1">
    <citation type="submission" date="2019-08" db="EMBL/GenBank/DDBJ databases">
        <authorList>
            <person name="Chen S.-C."/>
            <person name="Lai M.-C."/>
            <person name="You Y.-T."/>
        </authorList>
    </citation>
    <scope>NUCLEOTIDE SEQUENCE [LARGE SCALE GENOMIC DNA]</scope>
    <source>
        <strain evidence="16 17">P2F9704a</strain>
    </source>
</reference>
<dbReference type="AlphaFoldDB" id="A0ABD4THC9"/>
<protein>
    <recommendedName>
        <fullName evidence="3">histidine kinase</fullName>
        <ecNumber evidence="3">2.7.13.3</ecNumber>
    </recommendedName>
</protein>
<dbReference type="Pfam" id="PF00512">
    <property type="entry name" value="HisKA"/>
    <property type="match status" value="1"/>
</dbReference>
<keyword evidence="9" id="KW-0067">ATP-binding</keyword>
<evidence type="ECO:0000256" key="12">
    <source>
        <dbReference type="ARBA" id="ARBA00023136"/>
    </source>
</evidence>
<keyword evidence="7" id="KW-0547">Nucleotide-binding</keyword>
<name>A0ABD4THC9_9EURY</name>
<dbReference type="InterPro" id="IPR036097">
    <property type="entry name" value="HisK_dim/P_sf"/>
</dbReference>
<evidence type="ECO:0000256" key="7">
    <source>
        <dbReference type="ARBA" id="ARBA00022741"/>
    </source>
</evidence>
<dbReference type="Gene3D" id="3.30.450.20">
    <property type="entry name" value="PAS domain"/>
    <property type="match status" value="4"/>
</dbReference>
<keyword evidence="10 13" id="KW-1133">Transmembrane helix</keyword>
<dbReference type="InterPro" id="IPR003594">
    <property type="entry name" value="HATPase_dom"/>
</dbReference>
<feature type="domain" description="PAS" evidence="15">
    <location>
        <begin position="524"/>
        <end position="548"/>
    </location>
</feature>
<sequence>MRRSFKCSIGSIYNCMGDTKTLSYSGKGAHSSLFIRLWVFSALTVTAYLITYHGIQHGIHDVYPALFLIPIVFTPFLFPKRETIIAVAIALGYFALVFSLAGNNASIIYASTVNFIVFIAFGVFVAVIADHVRTKTGQFSKLLECSESCNWIVDRKTRRIIDINPLCVSLLDYLPHSLHGAGMQSLWRDHDRADALLDEIERSVSVTDHEEVLIGRDGIERVVRLSGSLLDEESVLISAVDITPLRNAEMACQNTRIEYKETLDSIDDPIIVIGPDHHILLNNRTALRQAQKIRGVVDLIGKEIVDFFPCTRILTDPHLHDMVFSKGNSIKKEVFFEESGVKKWYTIHINPIRRGHNSGSAIVIINDITEKKNNEALWRKSESANRTIFENAGAGILIIDEAGAITSVNDEFCTLTGYEKEELHGKHLVQLLFPKNAHPIIHACLQTDSVHESHEEYEVKIIDAQGEERDCMLLTAPIPDTRHRVVSIIDITEEQRMLDMILEQEANYLQLIRHVPVGIFTFGNGILNFVNPTFCQITGYAEEELLGEPISIIFSKADQLPQKNTQAEIVFSRKDGQMSHGTVELRAFTSDGEPVNLGILIDISLQKHLEEILRGEIERRSDFVMVASHELRTPLQPVVGYLDLILSDPDAFTLSSEVVDMLTLCQKHIDHERKIIDRMIALSLVDSGKIMPHVQEISLRNMIEDLIIEYNCRADAVVRNEVPPSIILKGDPDLLYHVFNSMILNAVRYNEPPREVSVEYKSDETDHYIRIIDNGVGIDAASLENIFKPFHIADLKKLKREYNRLGLGLSIAQRYVQVHGGEITVTSVPGEGSIFTIRIPMRIVR</sequence>
<dbReference type="InterPro" id="IPR000014">
    <property type="entry name" value="PAS"/>
</dbReference>
<gene>
    <name evidence="16" type="ORF">FTO68_03700</name>
</gene>
<dbReference type="PANTHER" id="PTHR42878:SF7">
    <property type="entry name" value="SENSOR HISTIDINE KINASE GLRK"/>
    <property type="match status" value="1"/>
</dbReference>
<evidence type="ECO:0000259" key="15">
    <source>
        <dbReference type="PROSITE" id="PS50112"/>
    </source>
</evidence>
<evidence type="ECO:0000256" key="11">
    <source>
        <dbReference type="ARBA" id="ARBA00023012"/>
    </source>
</evidence>
<evidence type="ECO:0000256" key="6">
    <source>
        <dbReference type="ARBA" id="ARBA00022692"/>
    </source>
</evidence>
<evidence type="ECO:0000313" key="17">
    <source>
        <dbReference type="Proteomes" id="UP001524383"/>
    </source>
</evidence>
<dbReference type="Pfam" id="PF13426">
    <property type="entry name" value="PAS_9"/>
    <property type="match status" value="3"/>
</dbReference>
<evidence type="ECO:0000256" key="1">
    <source>
        <dbReference type="ARBA" id="ARBA00000085"/>
    </source>
</evidence>
<feature type="domain" description="Histidine kinase" evidence="14">
    <location>
        <begin position="626"/>
        <end position="843"/>
    </location>
</feature>
<feature type="transmembrane region" description="Helical" evidence="13">
    <location>
        <begin position="107"/>
        <end position="129"/>
    </location>
</feature>
<keyword evidence="12 13" id="KW-0472">Membrane</keyword>
<dbReference type="SUPFAM" id="SSF55874">
    <property type="entry name" value="ATPase domain of HSP90 chaperone/DNA topoisomerase II/histidine kinase"/>
    <property type="match status" value="1"/>
</dbReference>
<comment type="caution">
    <text evidence="16">The sequence shown here is derived from an EMBL/GenBank/DDBJ whole genome shotgun (WGS) entry which is preliminary data.</text>
</comment>
<feature type="domain" description="PAS" evidence="15">
    <location>
        <begin position="381"/>
        <end position="436"/>
    </location>
</feature>
<accession>A0ABD4THC9</accession>
<evidence type="ECO:0000256" key="4">
    <source>
        <dbReference type="ARBA" id="ARBA00022553"/>
    </source>
</evidence>
<dbReference type="SMART" id="SM00091">
    <property type="entry name" value="PAS"/>
    <property type="match status" value="4"/>
</dbReference>
<dbReference type="EC" id="2.7.13.3" evidence="3"/>
<dbReference type="Proteomes" id="UP001524383">
    <property type="component" value="Unassembled WGS sequence"/>
</dbReference>
<dbReference type="GO" id="GO:0005524">
    <property type="term" value="F:ATP binding"/>
    <property type="evidence" value="ECO:0007669"/>
    <property type="project" value="UniProtKB-KW"/>
</dbReference>
<dbReference type="EMBL" id="VOTZ01000005">
    <property type="protein sequence ID" value="MCQ1538096.1"/>
    <property type="molecule type" value="Genomic_DNA"/>
</dbReference>
<dbReference type="PRINTS" id="PR00344">
    <property type="entry name" value="BCTRLSENSOR"/>
</dbReference>
<dbReference type="InterPro" id="IPR050351">
    <property type="entry name" value="BphY/WalK/GraS-like"/>
</dbReference>
<keyword evidence="4" id="KW-0597">Phosphoprotein</keyword>
<dbReference type="InterPro" id="IPR003661">
    <property type="entry name" value="HisK_dim/P_dom"/>
</dbReference>
<evidence type="ECO:0000256" key="3">
    <source>
        <dbReference type="ARBA" id="ARBA00012438"/>
    </source>
</evidence>
<evidence type="ECO:0000256" key="2">
    <source>
        <dbReference type="ARBA" id="ARBA00004141"/>
    </source>
</evidence>
<keyword evidence="6 13" id="KW-0812">Transmembrane</keyword>
<organism evidence="16 17">
    <name type="scientific">Methanocalculus taiwanensis</name>
    <dbReference type="NCBI Taxonomy" id="106207"/>
    <lineage>
        <taxon>Archaea</taxon>
        <taxon>Methanobacteriati</taxon>
        <taxon>Methanobacteriota</taxon>
        <taxon>Stenosarchaea group</taxon>
        <taxon>Methanomicrobia</taxon>
        <taxon>Methanomicrobiales</taxon>
        <taxon>Methanocalculaceae</taxon>
        <taxon>Methanocalculus</taxon>
    </lineage>
</organism>
<dbReference type="GO" id="GO:0000160">
    <property type="term" value="P:phosphorelay signal transduction system"/>
    <property type="evidence" value="ECO:0007669"/>
    <property type="project" value="UniProtKB-KW"/>
</dbReference>
<dbReference type="NCBIfam" id="TIGR00229">
    <property type="entry name" value="sensory_box"/>
    <property type="match status" value="3"/>
</dbReference>
<feature type="transmembrane region" description="Helical" evidence="13">
    <location>
        <begin position="83"/>
        <end position="101"/>
    </location>
</feature>